<evidence type="ECO:0000256" key="1">
    <source>
        <dbReference type="ARBA" id="ARBA00004141"/>
    </source>
</evidence>
<keyword evidence="4 5" id="KW-0472">Membrane</keyword>
<dbReference type="GO" id="GO:0016020">
    <property type="term" value="C:membrane"/>
    <property type="evidence" value="ECO:0007669"/>
    <property type="project" value="UniProtKB-SubCell"/>
</dbReference>
<dbReference type="SUPFAM" id="SSF103481">
    <property type="entry name" value="Multidrug resistance efflux transporter EmrE"/>
    <property type="match status" value="1"/>
</dbReference>
<organism evidence="7 8">
    <name type="scientific">Haematococcus lacustris</name>
    <name type="common">Green alga</name>
    <name type="synonym">Haematococcus pluvialis</name>
    <dbReference type="NCBI Taxonomy" id="44745"/>
    <lineage>
        <taxon>Eukaryota</taxon>
        <taxon>Viridiplantae</taxon>
        <taxon>Chlorophyta</taxon>
        <taxon>core chlorophytes</taxon>
        <taxon>Chlorophyceae</taxon>
        <taxon>CS clade</taxon>
        <taxon>Chlamydomonadales</taxon>
        <taxon>Haematococcaceae</taxon>
        <taxon>Haematococcus</taxon>
    </lineage>
</organism>
<comment type="subcellular location">
    <subcellularLocation>
        <location evidence="1">Membrane</location>
        <topology evidence="1">Multi-pass membrane protein</topology>
    </subcellularLocation>
</comment>
<dbReference type="Proteomes" id="UP000485058">
    <property type="component" value="Unassembled WGS sequence"/>
</dbReference>
<name>A0A699ZH25_HAELA</name>
<evidence type="ECO:0000256" key="2">
    <source>
        <dbReference type="ARBA" id="ARBA00022692"/>
    </source>
</evidence>
<evidence type="ECO:0000256" key="5">
    <source>
        <dbReference type="SAM" id="Phobius"/>
    </source>
</evidence>
<evidence type="ECO:0000256" key="4">
    <source>
        <dbReference type="ARBA" id="ARBA00023136"/>
    </source>
</evidence>
<accession>A0A699ZH25</accession>
<reference evidence="7 8" key="1">
    <citation type="submission" date="2020-02" db="EMBL/GenBank/DDBJ databases">
        <title>Draft genome sequence of Haematococcus lacustris strain NIES-144.</title>
        <authorList>
            <person name="Morimoto D."/>
            <person name="Nakagawa S."/>
            <person name="Yoshida T."/>
            <person name="Sawayama S."/>
        </authorList>
    </citation>
    <scope>NUCLEOTIDE SEQUENCE [LARGE SCALE GENOMIC DNA]</scope>
    <source>
        <strain evidence="7 8">NIES-144</strain>
    </source>
</reference>
<evidence type="ECO:0000313" key="8">
    <source>
        <dbReference type="Proteomes" id="UP000485058"/>
    </source>
</evidence>
<dbReference type="PANTHER" id="PTHR11132">
    <property type="entry name" value="SOLUTE CARRIER FAMILY 35"/>
    <property type="match status" value="1"/>
</dbReference>
<keyword evidence="2 5" id="KW-0812">Transmembrane</keyword>
<dbReference type="AlphaFoldDB" id="A0A699ZH25"/>
<proteinExistence type="predicted"/>
<evidence type="ECO:0000256" key="3">
    <source>
        <dbReference type="ARBA" id="ARBA00022989"/>
    </source>
</evidence>
<dbReference type="InterPro" id="IPR050186">
    <property type="entry name" value="TPT_transporter"/>
</dbReference>
<dbReference type="InterPro" id="IPR004853">
    <property type="entry name" value="Sugar_P_trans_dom"/>
</dbReference>
<dbReference type="Pfam" id="PF03151">
    <property type="entry name" value="TPT"/>
    <property type="match status" value="1"/>
</dbReference>
<keyword evidence="3 5" id="KW-1133">Transmembrane helix</keyword>
<feature type="non-terminal residue" evidence="7">
    <location>
        <position position="1"/>
    </location>
</feature>
<feature type="domain" description="Sugar phosphate transporter" evidence="6">
    <location>
        <begin position="22"/>
        <end position="131"/>
    </location>
</feature>
<feature type="transmembrane region" description="Helical" evidence="5">
    <location>
        <begin position="44"/>
        <end position="62"/>
    </location>
</feature>
<keyword evidence="8" id="KW-1185">Reference proteome</keyword>
<feature type="transmembrane region" description="Helical" evidence="5">
    <location>
        <begin position="20"/>
        <end position="37"/>
    </location>
</feature>
<protein>
    <submittedName>
        <fullName evidence="7">TPT domain-containing protein</fullName>
    </submittedName>
</protein>
<sequence length="144" mass="14817">MAAVRGILPLALVHTLGNTLTNALEPLFSVLLSAVFLGETPHPLVLATLLPIIGGVALASASEATFNWTGFLSAMGSNLTFQSRNVLSKKLMTAKQGSGPSVPPLGNVALFGVMTLLSALLLLPVSLAVSYMILARVSPALPSP</sequence>
<gene>
    <name evidence="7" type="ORF">HaLaN_19405</name>
</gene>
<evidence type="ECO:0000259" key="6">
    <source>
        <dbReference type="Pfam" id="PF03151"/>
    </source>
</evidence>
<comment type="caution">
    <text evidence="7">The sequence shown here is derived from an EMBL/GenBank/DDBJ whole genome shotgun (WGS) entry which is preliminary data.</text>
</comment>
<evidence type="ECO:0000313" key="7">
    <source>
        <dbReference type="EMBL" id="GFH22007.1"/>
    </source>
</evidence>
<feature type="transmembrane region" description="Helical" evidence="5">
    <location>
        <begin position="108"/>
        <end position="134"/>
    </location>
</feature>
<dbReference type="InterPro" id="IPR037185">
    <property type="entry name" value="EmrE-like"/>
</dbReference>
<dbReference type="EMBL" id="BLLF01001948">
    <property type="protein sequence ID" value="GFH22007.1"/>
    <property type="molecule type" value="Genomic_DNA"/>
</dbReference>